<dbReference type="SUPFAM" id="SSF144217">
    <property type="entry name" value="CSL zinc finger"/>
    <property type="match status" value="1"/>
</dbReference>
<evidence type="ECO:0000256" key="8">
    <source>
        <dbReference type="ARBA" id="ARBA00048125"/>
    </source>
</evidence>
<dbReference type="InterPro" id="IPR029327">
    <property type="entry name" value="HAUS4"/>
</dbReference>
<keyword evidence="4" id="KW-0408">Iron</keyword>
<evidence type="ECO:0000256" key="7">
    <source>
        <dbReference type="ARBA" id="ARBA00041070"/>
    </source>
</evidence>
<evidence type="ECO:0000256" key="10">
    <source>
        <dbReference type="SAM" id="MobiDB-lite"/>
    </source>
</evidence>
<reference evidence="13" key="1">
    <citation type="journal article" date="2017" name="Genome Biol.">
        <title>Comparative genomics reveals high biological diversity and specific adaptations in the industrially and medically important fungal genus Aspergillus.</title>
        <authorList>
            <person name="de Vries R.P."/>
            <person name="Riley R."/>
            <person name="Wiebenga A."/>
            <person name="Aguilar-Osorio G."/>
            <person name="Amillis S."/>
            <person name="Uchima C.A."/>
            <person name="Anderluh G."/>
            <person name="Asadollahi M."/>
            <person name="Askin M."/>
            <person name="Barry K."/>
            <person name="Battaglia E."/>
            <person name="Bayram O."/>
            <person name="Benocci T."/>
            <person name="Braus-Stromeyer S.A."/>
            <person name="Caldana C."/>
            <person name="Canovas D."/>
            <person name="Cerqueira G.C."/>
            <person name="Chen F."/>
            <person name="Chen W."/>
            <person name="Choi C."/>
            <person name="Clum A."/>
            <person name="Dos Santos R.A."/>
            <person name="Damasio A.R."/>
            <person name="Diallinas G."/>
            <person name="Emri T."/>
            <person name="Fekete E."/>
            <person name="Flipphi M."/>
            <person name="Freyberg S."/>
            <person name="Gallo A."/>
            <person name="Gournas C."/>
            <person name="Habgood R."/>
            <person name="Hainaut M."/>
            <person name="Harispe M.L."/>
            <person name="Henrissat B."/>
            <person name="Hilden K.S."/>
            <person name="Hope R."/>
            <person name="Hossain A."/>
            <person name="Karabika E."/>
            <person name="Karaffa L."/>
            <person name="Karanyi Z."/>
            <person name="Krasevec N."/>
            <person name="Kuo A."/>
            <person name="Kusch H."/>
            <person name="LaButti K."/>
            <person name="Lagendijk E.L."/>
            <person name="Lapidus A."/>
            <person name="Levasseur A."/>
            <person name="Lindquist E."/>
            <person name="Lipzen A."/>
            <person name="Logrieco A.F."/>
            <person name="MacCabe A."/>
            <person name="Maekelae M.R."/>
            <person name="Malavazi I."/>
            <person name="Melin P."/>
            <person name="Meyer V."/>
            <person name="Mielnichuk N."/>
            <person name="Miskei M."/>
            <person name="Molnar A.P."/>
            <person name="Mule G."/>
            <person name="Ngan C.Y."/>
            <person name="Orejas M."/>
            <person name="Orosz E."/>
            <person name="Ouedraogo J.P."/>
            <person name="Overkamp K.M."/>
            <person name="Park H.-S."/>
            <person name="Perrone G."/>
            <person name="Piumi F."/>
            <person name="Punt P.J."/>
            <person name="Ram A.F."/>
            <person name="Ramon A."/>
            <person name="Rauscher S."/>
            <person name="Record E."/>
            <person name="Riano-Pachon D.M."/>
            <person name="Robert V."/>
            <person name="Roehrig J."/>
            <person name="Ruller R."/>
            <person name="Salamov A."/>
            <person name="Salih N.S."/>
            <person name="Samson R.A."/>
            <person name="Sandor E."/>
            <person name="Sanguinetti M."/>
            <person name="Schuetze T."/>
            <person name="Sepcic K."/>
            <person name="Shelest E."/>
            <person name="Sherlock G."/>
            <person name="Sophianopoulou V."/>
            <person name="Squina F.M."/>
            <person name="Sun H."/>
            <person name="Susca A."/>
            <person name="Todd R.B."/>
            <person name="Tsang A."/>
            <person name="Unkles S.E."/>
            <person name="van de Wiele N."/>
            <person name="van Rossen-Uffink D."/>
            <person name="Oliveira J.V."/>
            <person name="Vesth T.C."/>
            <person name="Visser J."/>
            <person name="Yu J.-H."/>
            <person name="Zhou M."/>
            <person name="Andersen M.R."/>
            <person name="Archer D.B."/>
            <person name="Baker S.E."/>
            <person name="Benoit I."/>
            <person name="Brakhage A.A."/>
            <person name="Braus G.H."/>
            <person name="Fischer R."/>
            <person name="Frisvad J.C."/>
            <person name="Goldman G.H."/>
            <person name="Houbraken J."/>
            <person name="Oakley B."/>
            <person name="Pocsi I."/>
            <person name="Scazzocchio C."/>
            <person name="Seiboth B."/>
            <person name="vanKuyk P.A."/>
            <person name="Wortman J."/>
            <person name="Dyer P.S."/>
            <person name="Grigoriev I.V."/>
        </authorList>
    </citation>
    <scope>NUCLEOTIDE SEQUENCE [LARGE SCALE GENOMIC DNA]</scope>
    <source>
        <strain evidence="13">CBS 506.65</strain>
    </source>
</reference>
<dbReference type="AlphaFoldDB" id="A0A1L9SA51"/>
<comment type="cofactor">
    <cofactor evidence="1">
        <name>Fe(2+)</name>
        <dbReference type="ChEBI" id="CHEBI:29033"/>
    </cofactor>
</comment>
<dbReference type="Pfam" id="PF14735">
    <property type="entry name" value="HAUS4"/>
    <property type="match status" value="1"/>
</dbReference>
<evidence type="ECO:0000313" key="13">
    <source>
        <dbReference type="Proteomes" id="UP000184188"/>
    </source>
</evidence>
<evidence type="ECO:0000259" key="11">
    <source>
        <dbReference type="PROSITE" id="PS51074"/>
    </source>
</evidence>
<dbReference type="RefSeq" id="XP_022578565.1">
    <property type="nucleotide sequence ID" value="XM_022729819.1"/>
</dbReference>
<dbReference type="PANTHER" id="PTHR21454">
    <property type="entry name" value="DPH3 HOMOLOG-RELATED"/>
    <property type="match status" value="1"/>
</dbReference>
<keyword evidence="9" id="KW-0175">Coiled coil</keyword>
<comment type="pathway">
    <text evidence="2">Protein modification; peptidyl-diphthamide biosynthesis.</text>
</comment>
<organism evidence="12 13">
    <name type="scientific">Penicilliopsis zonata CBS 506.65</name>
    <dbReference type="NCBI Taxonomy" id="1073090"/>
    <lineage>
        <taxon>Eukaryota</taxon>
        <taxon>Fungi</taxon>
        <taxon>Dikarya</taxon>
        <taxon>Ascomycota</taxon>
        <taxon>Pezizomycotina</taxon>
        <taxon>Eurotiomycetes</taxon>
        <taxon>Eurotiomycetidae</taxon>
        <taxon>Eurotiales</taxon>
        <taxon>Aspergillaceae</taxon>
        <taxon>Penicilliopsis</taxon>
    </lineage>
</organism>
<dbReference type="GeneID" id="34616283"/>
<name>A0A1L9SA51_9EURO</name>
<feature type="compositionally biased region" description="Low complexity" evidence="10">
    <location>
        <begin position="161"/>
        <end position="183"/>
    </location>
</feature>
<evidence type="ECO:0000256" key="1">
    <source>
        <dbReference type="ARBA" id="ARBA00001954"/>
    </source>
</evidence>
<dbReference type="VEuPathDB" id="FungiDB:ASPZODRAFT_72268"/>
<accession>A0A1L9SA51</accession>
<keyword evidence="13" id="KW-1185">Reference proteome</keyword>
<sequence>MLPPCDPTILEQNPRFKLLYETLTSTLLNPDGSTRANDALPARTAVLEELNECRMRDARKQIIKKAIGRLAFDGENELPDECQHPVTVTSLYLDSETPLDELEDTPLGEDTLALLRPDIETFYSSIPALILPLSNILSATINDLRTLAKTGATPEPPQQQPPQKSSGAAVSAAAAAAPAAPRSSRGRLRQPAPKAKPQVKLATQLRARIRTLRQLQLCELPASRREMAATAAAVLATRAEIIEQTVMVLERAKHGALARATKAKAEHLATVAEGIEEKLNVMKLEISAAIYTPENVSALTRYREHLSDTRDSLEERQRRAVQELEAYQANSAGPMVQIAERYGDLVREMDASPKTATPKIFHIQHPIKALINRSSLRVNMADDSISIYDEIEIEDMTYDPTLELYHYPCPCGDRFEISLGDLRDGEDIGVCPSCSLMIRVIFDEADLPSENSQQSAGAVTVQA</sequence>
<dbReference type="GO" id="GO:0051225">
    <property type="term" value="P:spindle assembly"/>
    <property type="evidence" value="ECO:0007669"/>
    <property type="project" value="InterPro"/>
</dbReference>
<gene>
    <name evidence="12" type="ORF">ASPZODRAFT_72268</name>
</gene>
<comment type="catalytic activity">
    <reaction evidence="6">
        <text>[3Fe-4S](1+)-[protein] + Fe(2+)-[Dph3] = [3Fe-4S](0)-[protein] + Fe(3+)-[Dph3]</text>
        <dbReference type="Rhea" id="RHEA:71235"/>
        <dbReference type="Rhea" id="RHEA-COMP:17996"/>
        <dbReference type="Rhea" id="RHEA-COMP:17997"/>
        <dbReference type="Rhea" id="RHEA-COMP:18002"/>
        <dbReference type="Rhea" id="RHEA-COMP:18003"/>
        <dbReference type="ChEBI" id="CHEBI:29033"/>
        <dbReference type="ChEBI" id="CHEBI:29034"/>
        <dbReference type="ChEBI" id="CHEBI:33751"/>
        <dbReference type="ChEBI" id="CHEBI:47402"/>
        <dbReference type="ChEBI" id="CHEBI:83228"/>
    </reaction>
</comment>
<feature type="domain" description="DPH-type MB" evidence="11">
    <location>
        <begin position="387"/>
        <end position="443"/>
    </location>
</feature>
<dbReference type="PROSITE" id="PS51074">
    <property type="entry name" value="DPH_MB"/>
    <property type="match status" value="1"/>
</dbReference>
<keyword evidence="3" id="KW-0479">Metal-binding</keyword>
<dbReference type="Gene3D" id="3.10.660.10">
    <property type="entry name" value="DPH Zinc finger"/>
    <property type="match status" value="1"/>
</dbReference>
<dbReference type="OrthoDB" id="66964at2759"/>
<dbReference type="PANTHER" id="PTHR21454:SF31">
    <property type="entry name" value="DIPHTHAMIDE BIOSYNTHESIS PROTEIN 3"/>
    <property type="match status" value="1"/>
</dbReference>
<evidence type="ECO:0000256" key="3">
    <source>
        <dbReference type="ARBA" id="ARBA00022723"/>
    </source>
</evidence>
<comment type="similarity">
    <text evidence="5">Belongs to the DPH3 family.</text>
</comment>
<feature type="coiled-coil region" evidence="9">
    <location>
        <begin position="303"/>
        <end position="330"/>
    </location>
</feature>
<evidence type="ECO:0000313" key="12">
    <source>
        <dbReference type="EMBL" id="OJJ44055.1"/>
    </source>
</evidence>
<evidence type="ECO:0000256" key="4">
    <source>
        <dbReference type="ARBA" id="ARBA00023004"/>
    </source>
</evidence>
<comment type="catalytic activity">
    <reaction evidence="8">
        <text>2 [3Fe-4S](0)-[protein] + 2 Fe(2+)-[Dph3] + NADH = 2 [4Fe-4S](1+)-[protein] + 2 [Dph3] + NAD(+) + H(+)</text>
        <dbReference type="Rhea" id="RHEA:71239"/>
        <dbReference type="Rhea" id="RHEA-COMP:17997"/>
        <dbReference type="Rhea" id="RHEA-COMP:17998"/>
        <dbReference type="Rhea" id="RHEA-COMP:18001"/>
        <dbReference type="Rhea" id="RHEA-COMP:18002"/>
        <dbReference type="ChEBI" id="CHEBI:15378"/>
        <dbReference type="ChEBI" id="CHEBI:29033"/>
        <dbReference type="ChEBI" id="CHEBI:33723"/>
        <dbReference type="ChEBI" id="CHEBI:47402"/>
        <dbReference type="ChEBI" id="CHEBI:57540"/>
        <dbReference type="ChEBI" id="CHEBI:57945"/>
        <dbReference type="ChEBI" id="CHEBI:83228"/>
    </reaction>
</comment>
<evidence type="ECO:0000256" key="9">
    <source>
        <dbReference type="SAM" id="Coils"/>
    </source>
</evidence>
<dbReference type="UniPathway" id="UPA00559"/>
<dbReference type="STRING" id="1073090.A0A1L9SA51"/>
<dbReference type="EMBL" id="KV878349">
    <property type="protein sequence ID" value="OJJ44055.1"/>
    <property type="molecule type" value="Genomic_DNA"/>
</dbReference>
<protein>
    <recommendedName>
        <fullName evidence="7">Diphthamide biosynthesis protein 3</fullName>
    </recommendedName>
</protein>
<dbReference type="Proteomes" id="UP000184188">
    <property type="component" value="Unassembled WGS sequence"/>
</dbReference>
<dbReference type="InterPro" id="IPR007872">
    <property type="entry name" value="DPH_MB_dom"/>
</dbReference>
<evidence type="ECO:0000256" key="5">
    <source>
        <dbReference type="ARBA" id="ARBA00024032"/>
    </source>
</evidence>
<evidence type="ECO:0000256" key="2">
    <source>
        <dbReference type="ARBA" id="ARBA00005156"/>
    </source>
</evidence>
<dbReference type="FunFam" id="3.10.660.10:FF:000001">
    <property type="entry name" value="Diphthamide biosynthesis 3"/>
    <property type="match status" value="1"/>
</dbReference>
<feature type="region of interest" description="Disordered" evidence="10">
    <location>
        <begin position="149"/>
        <end position="200"/>
    </location>
</feature>
<dbReference type="Pfam" id="PF05207">
    <property type="entry name" value="Zn_ribbon_CSL"/>
    <property type="match status" value="1"/>
</dbReference>
<dbReference type="GO" id="GO:0017183">
    <property type="term" value="P:protein histidyl modification to diphthamide"/>
    <property type="evidence" value="ECO:0007669"/>
    <property type="project" value="UniProtKB-UniPathway"/>
</dbReference>
<dbReference type="InterPro" id="IPR044248">
    <property type="entry name" value="DPH3/4-like"/>
</dbReference>
<evidence type="ECO:0000256" key="6">
    <source>
        <dbReference type="ARBA" id="ARBA00036267"/>
    </source>
</evidence>
<dbReference type="GO" id="GO:0046872">
    <property type="term" value="F:metal ion binding"/>
    <property type="evidence" value="ECO:0007669"/>
    <property type="project" value="UniProtKB-KW"/>
</dbReference>
<proteinExistence type="inferred from homology"/>
<dbReference type="GO" id="GO:0070652">
    <property type="term" value="C:HAUS complex"/>
    <property type="evidence" value="ECO:0007669"/>
    <property type="project" value="InterPro"/>
</dbReference>
<dbReference type="InterPro" id="IPR036671">
    <property type="entry name" value="DPH_MB_sf"/>
</dbReference>